<dbReference type="PANTHER" id="PTHR39160">
    <property type="entry name" value="CELL WALL-BINDING PROTEIN YOCH"/>
    <property type="match status" value="1"/>
</dbReference>
<dbReference type="InterPro" id="IPR051933">
    <property type="entry name" value="Resuscitation_pf_RpfB"/>
</dbReference>
<dbReference type="Pfam" id="PF01471">
    <property type="entry name" value="PG_binding_1"/>
    <property type="match status" value="2"/>
</dbReference>
<feature type="chain" id="PRO_5045177439" evidence="3">
    <location>
        <begin position="34"/>
        <end position="353"/>
    </location>
</feature>
<dbReference type="Proteomes" id="UP001418796">
    <property type="component" value="Unassembled WGS sequence"/>
</dbReference>
<dbReference type="SUPFAM" id="SSF47090">
    <property type="entry name" value="PGBD-like"/>
    <property type="match status" value="2"/>
</dbReference>
<gene>
    <name evidence="6" type="ORF">MKY91_10750</name>
</gene>
<evidence type="ECO:0000256" key="3">
    <source>
        <dbReference type="SAM" id="SignalP"/>
    </source>
</evidence>
<dbReference type="SUPFAM" id="SSF50685">
    <property type="entry name" value="Barwin-like endoglucanases"/>
    <property type="match status" value="1"/>
</dbReference>
<dbReference type="InterPro" id="IPR002477">
    <property type="entry name" value="Peptidoglycan-bd-like"/>
</dbReference>
<dbReference type="Gene3D" id="2.40.40.10">
    <property type="entry name" value="RlpA-like domain"/>
    <property type="match status" value="1"/>
</dbReference>
<dbReference type="InterPro" id="IPR036366">
    <property type="entry name" value="PGBDSf"/>
</dbReference>
<evidence type="ECO:0000313" key="6">
    <source>
        <dbReference type="EMBL" id="MEN0643624.1"/>
    </source>
</evidence>
<reference evidence="6 7" key="1">
    <citation type="submission" date="2024-03" db="EMBL/GenBank/DDBJ databases">
        <title>Bacilli Hybrid Assemblies.</title>
        <authorList>
            <person name="Kovac J."/>
        </authorList>
    </citation>
    <scope>NUCLEOTIDE SEQUENCE [LARGE SCALE GENOMIC DNA]</scope>
    <source>
        <strain evidence="6 7">FSL R7-0666</strain>
    </source>
</reference>
<evidence type="ECO:0000256" key="2">
    <source>
        <dbReference type="SAM" id="MobiDB-lite"/>
    </source>
</evidence>
<dbReference type="CDD" id="cd22786">
    <property type="entry name" value="DPBB_YuiC-like"/>
    <property type="match status" value="1"/>
</dbReference>
<feature type="signal peptide" evidence="3">
    <location>
        <begin position="1"/>
        <end position="33"/>
    </location>
</feature>
<evidence type="ECO:0000259" key="5">
    <source>
        <dbReference type="Pfam" id="PF06725"/>
    </source>
</evidence>
<feature type="domain" description="Peptidoglycan binding-like" evidence="4">
    <location>
        <begin position="45"/>
        <end position="100"/>
    </location>
</feature>
<dbReference type="RefSeq" id="WP_343130519.1">
    <property type="nucleotide sequence ID" value="NZ_JBCITK010000001.1"/>
</dbReference>
<dbReference type="Pfam" id="PF06725">
    <property type="entry name" value="3D"/>
    <property type="match status" value="1"/>
</dbReference>
<dbReference type="InterPro" id="IPR036365">
    <property type="entry name" value="PGBD-like_sf"/>
</dbReference>
<sequence length="353" mass="37663">MNAKIPFKTLRYVTLPVATAGFVLFASPSISEASNFDTLNKGDEGKNVEQLQELLSEKGFFNDEINGTFTIETHNAVKAFQEKYQLESDGVAGAQTVGALHVLSEGDTGEIVEELQGQLNELGFLNGGKDGIFGPNTKEAVKSFQSQHNLSVDGIAGPKTFKELYYTASEKVIEQKTETKAEEVTAEPETQETTTETEQPQQQEEVAEQAEPVQESEPAVEEAPAEEVQEEAPAEESAPVEESVEETETSNQSSEATGQTIQVEATAYTANCAGCSGVTATGIDLNANPNQKVIAVDPSVIPLGSRVYVEGYGEAIAGDTGGAINGNKVDLYMQSHGDAVAFGRQTINVTILD</sequence>
<accession>A0ABU9VI89</accession>
<proteinExistence type="predicted"/>
<comment type="caution">
    <text evidence="6">The sequence shown here is derived from an EMBL/GenBank/DDBJ whole genome shotgun (WGS) entry which is preliminary data.</text>
</comment>
<keyword evidence="7" id="KW-1185">Reference proteome</keyword>
<name>A0ABU9VI89_9BACI</name>
<dbReference type="EMBL" id="JBCITK010000001">
    <property type="protein sequence ID" value="MEN0643624.1"/>
    <property type="molecule type" value="Genomic_DNA"/>
</dbReference>
<protein>
    <submittedName>
        <fullName evidence="6">Peptidoglycan-binding protein</fullName>
    </submittedName>
</protein>
<dbReference type="Gene3D" id="1.10.101.10">
    <property type="entry name" value="PGBD-like superfamily/PGBD"/>
    <property type="match status" value="2"/>
</dbReference>
<dbReference type="InterPro" id="IPR010611">
    <property type="entry name" value="3D_dom"/>
</dbReference>
<feature type="compositionally biased region" description="Low complexity" evidence="2">
    <location>
        <begin position="191"/>
        <end position="217"/>
    </location>
</feature>
<organism evidence="6 7">
    <name type="scientific">Alkalicoccobacillus gibsonii</name>
    <dbReference type="NCBI Taxonomy" id="79881"/>
    <lineage>
        <taxon>Bacteria</taxon>
        <taxon>Bacillati</taxon>
        <taxon>Bacillota</taxon>
        <taxon>Bacilli</taxon>
        <taxon>Bacillales</taxon>
        <taxon>Bacillaceae</taxon>
        <taxon>Alkalicoccobacillus</taxon>
    </lineage>
</organism>
<feature type="domain" description="Peptidoglycan binding-like" evidence="4">
    <location>
        <begin position="108"/>
        <end position="164"/>
    </location>
</feature>
<feature type="compositionally biased region" description="Acidic residues" evidence="2">
    <location>
        <begin position="218"/>
        <end position="248"/>
    </location>
</feature>
<evidence type="ECO:0000259" key="4">
    <source>
        <dbReference type="Pfam" id="PF01471"/>
    </source>
</evidence>
<dbReference type="PANTHER" id="PTHR39160:SF4">
    <property type="entry name" value="RESUSCITATION-PROMOTING FACTOR RPFB"/>
    <property type="match status" value="1"/>
</dbReference>
<feature type="domain" description="3D" evidence="5">
    <location>
        <begin position="292"/>
        <end position="352"/>
    </location>
</feature>
<feature type="region of interest" description="Disordered" evidence="2">
    <location>
        <begin position="176"/>
        <end position="258"/>
    </location>
</feature>
<evidence type="ECO:0000256" key="1">
    <source>
        <dbReference type="ARBA" id="ARBA00022729"/>
    </source>
</evidence>
<dbReference type="InterPro" id="IPR036908">
    <property type="entry name" value="RlpA-like_sf"/>
</dbReference>
<evidence type="ECO:0000313" key="7">
    <source>
        <dbReference type="Proteomes" id="UP001418796"/>
    </source>
</evidence>
<keyword evidence="1 3" id="KW-0732">Signal</keyword>